<organism evidence="1 2">
    <name type="scientific">Ruegeria marisrubri</name>
    <dbReference type="NCBI Taxonomy" id="1685379"/>
    <lineage>
        <taxon>Bacteria</taxon>
        <taxon>Pseudomonadati</taxon>
        <taxon>Pseudomonadota</taxon>
        <taxon>Alphaproteobacteria</taxon>
        <taxon>Rhodobacterales</taxon>
        <taxon>Roseobacteraceae</taxon>
        <taxon>Ruegeria</taxon>
    </lineage>
</organism>
<dbReference type="OrthoDB" id="7857490at2"/>
<dbReference type="AlphaFoldDB" id="A0A0X3TKC1"/>
<keyword evidence="2" id="KW-1185">Reference proteome</keyword>
<dbReference type="RefSeq" id="WP_068349057.1">
    <property type="nucleotide sequence ID" value="NZ_LQBQ01000036.1"/>
</dbReference>
<gene>
    <name evidence="1" type="ORF">AVO45_13045</name>
</gene>
<comment type="caution">
    <text evidence="1">The sequence shown here is derived from an EMBL/GenBank/DDBJ whole genome shotgun (WGS) entry which is preliminary data.</text>
</comment>
<protein>
    <submittedName>
        <fullName evidence="1">Uncharacterized protein</fullName>
    </submittedName>
</protein>
<dbReference type="Proteomes" id="UP000053791">
    <property type="component" value="Unassembled WGS sequence"/>
</dbReference>
<dbReference type="EMBL" id="LQBQ01000036">
    <property type="protein sequence ID" value="KUJ76232.1"/>
    <property type="molecule type" value="Genomic_DNA"/>
</dbReference>
<sequence>MGRFLLAFLIVLWVARPALAGAWLREQGQGFAAFSVTAHKTDEGGLEYKSSLYAEWGLLDWMTVGLDANENQALHGHALLFARVPLADLDRAGRVSAELGVGVHHRQIDWRMMYKSTLSYGNSFPVRWGHAWMAIDAALEFRTGQDRLQKLDLTAGLSSERRFDPLLQIETSRVPGQPIHWTVTPSLMIRSPGIRTTWLLGLHKRSRTRQLGLKFALWRDF</sequence>
<proteinExistence type="predicted"/>
<reference evidence="1 2" key="1">
    <citation type="submission" date="2015-12" db="EMBL/GenBank/DDBJ databases">
        <authorList>
            <person name="Shamseldin A."/>
            <person name="Moawad H."/>
            <person name="Abd El-Rahim W.M."/>
            <person name="Sadowsky M.J."/>
        </authorList>
    </citation>
    <scope>NUCLEOTIDE SEQUENCE [LARGE SCALE GENOMIC DNA]</scope>
    <source>
        <strain evidence="1 2">ZGT118</strain>
    </source>
</reference>
<accession>A0A0X3TKC1</accession>
<name>A0A0X3TKC1_9RHOB</name>
<evidence type="ECO:0000313" key="1">
    <source>
        <dbReference type="EMBL" id="KUJ76232.1"/>
    </source>
</evidence>
<evidence type="ECO:0000313" key="2">
    <source>
        <dbReference type="Proteomes" id="UP000053791"/>
    </source>
</evidence>
<dbReference type="STRING" id="1685379.AVO45_13045"/>